<dbReference type="HAMAP" id="MF_00184">
    <property type="entry name" value="Thr_tRNA_synth"/>
    <property type="match status" value="1"/>
</dbReference>
<dbReference type="FunFam" id="3.30.930.10:FF:000002">
    <property type="entry name" value="Threonine--tRNA ligase"/>
    <property type="match status" value="1"/>
</dbReference>
<sequence length="456" mass="53207">EVICFKQGDFIDFCLGPHVPSTGYIKHFKLLSVSGAYWKGDEKGRQLQRIYGTAFQTKKELRKYLYMLEEAKKRDHRKLGVELDLFSFNEKLGAGLILWHPKGGAIRNAIEDFWREEHYKDGYDLLFSPHVAKLDVWETSGHTEFYDALYPPFEGDGIKYQLKPMNCPFHIMVYNSRQRSYRELPLRWAELGTVYRYERSGVLHGLLRVRGFTQDDAHIFCRPDQLEKEIRKAISLAKNILGTFGFTEYDIFLSTCPDKYCGSDTDWDKATKALERALKEEKLDFSIDEGEGVFYGPKIDIKIKDALQRSWQCTTIQLDFNLAERFDLNYVGEDGKFHRPFMIHRALLGSLERFFGILIEHYNGNFPLWLAPVQAVIIPIADRHTEYAESINETFKNRRLRTLVDTRREKMGYKIRDAETNKIPLILIVGDREVERKTASLRIHTHGDEGEIHVEK</sequence>
<dbReference type="InterPro" id="IPR036621">
    <property type="entry name" value="Anticodon-bd_dom_sf"/>
</dbReference>
<dbReference type="InterPro" id="IPR002320">
    <property type="entry name" value="Thr-tRNA-ligase_IIa"/>
</dbReference>
<evidence type="ECO:0000256" key="2">
    <source>
        <dbReference type="ARBA" id="ARBA00013163"/>
    </source>
</evidence>
<organism evidence="12">
    <name type="scientific">marine sediment metagenome</name>
    <dbReference type="NCBI Taxonomy" id="412755"/>
    <lineage>
        <taxon>unclassified sequences</taxon>
        <taxon>metagenomes</taxon>
        <taxon>ecological metagenomes</taxon>
    </lineage>
</organism>
<accession>X0SQV8</accession>
<dbReference type="FunFam" id="3.40.50.800:FF:000001">
    <property type="entry name" value="Threonine--tRNA ligase"/>
    <property type="match status" value="1"/>
</dbReference>
<keyword evidence="9" id="KW-0030">Aminoacyl-tRNA synthetase</keyword>
<evidence type="ECO:0000256" key="9">
    <source>
        <dbReference type="ARBA" id="ARBA00023146"/>
    </source>
</evidence>
<dbReference type="NCBIfam" id="TIGR00418">
    <property type="entry name" value="thrS"/>
    <property type="match status" value="1"/>
</dbReference>
<feature type="non-terminal residue" evidence="12">
    <location>
        <position position="1"/>
    </location>
</feature>
<evidence type="ECO:0000256" key="4">
    <source>
        <dbReference type="ARBA" id="ARBA00022723"/>
    </source>
</evidence>
<proteinExistence type="inferred from homology"/>
<dbReference type="PANTHER" id="PTHR11451:SF44">
    <property type="entry name" value="THREONINE--TRNA LIGASE, CHLOROPLASTIC_MITOCHONDRIAL 2"/>
    <property type="match status" value="1"/>
</dbReference>
<name>X0SQV8_9ZZZZ</name>
<dbReference type="InterPro" id="IPR018163">
    <property type="entry name" value="Thr/Ala-tRNA-synth_IIc_edit"/>
</dbReference>
<dbReference type="GO" id="GO:0005524">
    <property type="term" value="F:ATP binding"/>
    <property type="evidence" value="ECO:0007669"/>
    <property type="project" value="UniProtKB-KW"/>
</dbReference>
<dbReference type="SUPFAM" id="SSF55681">
    <property type="entry name" value="Class II aaRS and biotin synthetases"/>
    <property type="match status" value="1"/>
</dbReference>
<evidence type="ECO:0000256" key="6">
    <source>
        <dbReference type="ARBA" id="ARBA00022833"/>
    </source>
</evidence>
<dbReference type="InterPro" id="IPR006195">
    <property type="entry name" value="aa-tRNA-synth_II"/>
</dbReference>
<dbReference type="SMART" id="SM00863">
    <property type="entry name" value="tRNA_SAD"/>
    <property type="match status" value="1"/>
</dbReference>
<evidence type="ECO:0000256" key="5">
    <source>
        <dbReference type="ARBA" id="ARBA00022741"/>
    </source>
</evidence>
<dbReference type="InterPro" id="IPR012947">
    <property type="entry name" value="tRNA_SAD"/>
</dbReference>
<keyword evidence="8" id="KW-0648">Protein biosynthesis</keyword>
<reference evidence="12" key="1">
    <citation type="journal article" date="2014" name="Front. Microbiol.">
        <title>High frequency of phylogenetically diverse reductive dehalogenase-homologous genes in deep subseafloor sedimentary metagenomes.</title>
        <authorList>
            <person name="Kawai M."/>
            <person name="Futagami T."/>
            <person name="Toyoda A."/>
            <person name="Takaki Y."/>
            <person name="Nishi S."/>
            <person name="Hori S."/>
            <person name="Arai W."/>
            <person name="Tsubouchi T."/>
            <person name="Morono Y."/>
            <person name="Uchiyama I."/>
            <person name="Ito T."/>
            <person name="Fujiyama A."/>
            <person name="Inagaki F."/>
            <person name="Takami H."/>
        </authorList>
    </citation>
    <scope>NUCLEOTIDE SEQUENCE</scope>
    <source>
        <strain evidence="12">Expedition CK06-06</strain>
    </source>
</reference>
<dbReference type="PRINTS" id="PR01047">
    <property type="entry name" value="TRNASYNTHTHR"/>
</dbReference>
<evidence type="ECO:0000256" key="10">
    <source>
        <dbReference type="ARBA" id="ARBA00049515"/>
    </source>
</evidence>
<dbReference type="EMBL" id="BARS01004393">
    <property type="protein sequence ID" value="GAF77516.1"/>
    <property type="molecule type" value="Genomic_DNA"/>
</dbReference>
<comment type="caution">
    <text evidence="12">The sequence shown here is derived from an EMBL/GenBank/DDBJ whole genome shotgun (WGS) entry which is preliminary data.</text>
</comment>
<dbReference type="Gene3D" id="3.30.980.10">
    <property type="entry name" value="Threonyl-trna Synthetase, Chain A, domain 2"/>
    <property type="match status" value="1"/>
</dbReference>
<dbReference type="CDD" id="cd00771">
    <property type="entry name" value="ThrRS_core"/>
    <property type="match status" value="1"/>
</dbReference>
<dbReference type="InterPro" id="IPR033728">
    <property type="entry name" value="ThrRS_core"/>
</dbReference>
<dbReference type="CDD" id="cd00860">
    <property type="entry name" value="ThrRS_anticodon"/>
    <property type="match status" value="1"/>
</dbReference>
<dbReference type="SUPFAM" id="SSF55186">
    <property type="entry name" value="ThrRS/AlaRS common domain"/>
    <property type="match status" value="1"/>
</dbReference>
<comment type="catalytic activity">
    <reaction evidence="10">
        <text>tRNA(Thr) + L-threonine + ATP = L-threonyl-tRNA(Thr) + AMP + diphosphate + H(+)</text>
        <dbReference type="Rhea" id="RHEA:24624"/>
        <dbReference type="Rhea" id="RHEA-COMP:9670"/>
        <dbReference type="Rhea" id="RHEA-COMP:9704"/>
        <dbReference type="ChEBI" id="CHEBI:15378"/>
        <dbReference type="ChEBI" id="CHEBI:30616"/>
        <dbReference type="ChEBI" id="CHEBI:33019"/>
        <dbReference type="ChEBI" id="CHEBI:57926"/>
        <dbReference type="ChEBI" id="CHEBI:78442"/>
        <dbReference type="ChEBI" id="CHEBI:78534"/>
        <dbReference type="ChEBI" id="CHEBI:456215"/>
        <dbReference type="EC" id="6.1.1.3"/>
    </reaction>
</comment>
<dbReference type="Gene3D" id="3.40.50.800">
    <property type="entry name" value="Anticodon-binding domain"/>
    <property type="match status" value="1"/>
</dbReference>
<dbReference type="PROSITE" id="PS50862">
    <property type="entry name" value="AA_TRNA_LIGASE_II"/>
    <property type="match status" value="1"/>
</dbReference>
<keyword evidence="6" id="KW-0862">Zinc</keyword>
<comment type="similarity">
    <text evidence="1">Belongs to the class-II aminoacyl-tRNA synthetase family.</text>
</comment>
<evidence type="ECO:0000256" key="1">
    <source>
        <dbReference type="ARBA" id="ARBA00008226"/>
    </source>
</evidence>
<dbReference type="GO" id="GO:0005737">
    <property type="term" value="C:cytoplasm"/>
    <property type="evidence" value="ECO:0007669"/>
    <property type="project" value="InterPro"/>
</dbReference>
<dbReference type="InterPro" id="IPR004154">
    <property type="entry name" value="Anticodon-bd"/>
</dbReference>
<gene>
    <name evidence="12" type="ORF">S01H1_08581</name>
</gene>
<dbReference type="Pfam" id="PF03129">
    <property type="entry name" value="HGTP_anticodon"/>
    <property type="match status" value="1"/>
</dbReference>
<keyword evidence="3" id="KW-0436">Ligase</keyword>
<evidence type="ECO:0000256" key="8">
    <source>
        <dbReference type="ARBA" id="ARBA00022917"/>
    </source>
</evidence>
<evidence type="ECO:0000256" key="7">
    <source>
        <dbReference type="ARBA" id="ARBA00022840"/>
    </source>
</evidence>
<dbReference type="AlphaFoldDB" id="X0SQV8"/>
<keyword evidence="5" id="KW-0547">Nucleotide-binding</keyword>
<dbReference type="GO" id="GO:0006435">
    <property type="term" value="P:threonyl-tRNA aminoacylation"/>
    <property type="evidence" value="ECO:0007669"/>
    <property type="project" value="InterPro"/>
</dbReference>
<evidence type="ECO:0000313" key="12">
    <source>
        <dbReference type="EMBL" id="GAF77516.1"/>
    </source>
</evidence>
<dbReference type="Pfam" id="PF00587">
    <property type="entry name" value="tRNA-synt_2b"/>
    <property type="match status" value="1"/>
</dbReference>
<dbReference type="SUPFAM" id="SSF52954">
    <property type="entry name" value="Class II aaRS ABD-related"/>
    <property type="match status" value="1"/>
</dbReference>
<keyword evidence="7" id="KW-0067">ATP-binding</keyword>
<evidence type="ECO:0000259" key="11">
    <source>
        <dbReference type="PROSITE" id="PS50862"/>
    </source>
</evidence>
<keyword evidence="4" id="KW-0479">Metal-binding</keyword>
<feature type="domain" description="Aminoacyl-transfer RNA synthetases class-II family profile" evidence="11">
    <location>
        <begin position="66"/>
        <end position="367"/>
    </location>
</feature>
<protein>
    <recommendedName>
        <fullName evidence="2">threonine--tRNA ligase</fullName>
        <ecNumber evidence="2">6.1.1.3</ecNumber>
    </recommendedName>
</protein>
<dbReference type="GO" id="GO:0046872">
    <property type="term" value="F:metal ion binding"/>
    <property type="evidence" value="ECO:0007669"/>
    <property type="project" value="UniProtKB-KW"/>
</dbReference>
<dbReference type="GO" id="GO:0004829">
    <property type="term" value="F:threonine-tRNA ligase activity"/>
    <property type="evidence" value="ECO:0007669"/>
    <property type="project" value="UniProtKB-EC"/>
</dbReference>
<dbReference type="Pfam" id="PF07973">
    <property type="entry name" value="tRNA_SAD"/>
    <property type="match status" value="1"/>
</dbReference>
<dbReference type="InterPro" id="IPR045864">
    <property type="entry name" value="aa-tRNA-synth_II/BPL/LPL"/>
</dbReference>
<dbReference type="Gene3D" id="3.30.930.10">
    <property type="entry name" value="Bira Bifunctional Protein, Domain 2"/>
    <property type="match status" value="1"/>
</dbReference>
<feature type="non-terminal residue" evidence="12">
    <location>
        <position position="456"/>
    </location>
</feature>
<evidence type="ECO:0000256" key="3">
    <source>
        <dbReference type="ARBA" id="ARBA00022598"/>
    </source>
</evidence>
<dbReference type="PANTHER" id="PTHR11451">
    <property type="entry name" value="THREONINE-TRNA LIGASE"/>
    <property type="match status" value="1"/>
</dbReference>
<dbReference type="InterPro" id="IPR002314">
    <property type="entry name" value="aa-tRNA-synt_IIb"/>
</dbReference>
<dbReference type="InterPro" id="IPR047246">
    <property type="entry name" value="ThrRS_anticodon"/>
</dbReference>
<dbReference type="EC" id="6.1.1.3" evidence="2"/>